<organism evidence="2 3">
    <name type="scientific">Aerophobetes bacterium</name>
    <dbReference type="NCBI Taxonomy" id="2030807"/>
    <lineage>
        <taxon>Bacteria</taxon>
        <taxon>Candidatus Aerophobota</taxon>
    </lineage>
</organism>
<proteinExistence type="predicted"/>
<evidence type="ECO:0000256" key="1">
    <source>
        <dbReference type="SAM" id="Phobius"/>
    </source>
</evidence>
<keyword evidence="1" id="KW-1133">Transmembrane helix</keyword>
<gene>
    <name evidence="2" type="ORF">COB21_04100</name>
</gene>
<feature type="transmembrane region" description="Helical" evidence="1">
    <location>
        <begin position="6"/>
        <end position="24"/>
    </location>
</feature>
<keyword evidence="1" id="KW-0812">Transmembrane</keyword>
<name>A0A2A4X3T3_UNCAE</name>
<comment type="caution">
    <text evidence="2">The sequence shown here is derived from an EMBL/GenBank/DDBJ whole genome shotgun (WGS) entry which is preliminary data.</text>
</comment>
<sequence>MRKSFLIIGSVSFIFFVAATLFVTSKLKRYYKEQGLGVTSFVMEPMGELSAPALELFKYIGNLEEPVINNKKIKLLTKRLLNLPMIESGFIKKRRSTLVIGYQLRTPLFILEDYENIGIDKEGFLFPLYPFYAVQKRVKLLLGCKFQQAPLGIAIDDVKFQKVLQLYPHLSLPDESLLRLELIDVSLIDAMSLGSRKIVVHYLWNDAQVVVTFLEGQEGAVVDKVLTLVQSLNEPTSHLEIDLRIEGQAYITREIK</sequence>
<dbReference type="EMBL" id="NVUK01000025">
    <property type="protein sequence ID" value="PCI76715.1"/>
    <property type="molecule type" value="Genomic_DNA"/>
</dbReference>
<keyword evidence="1" id="KW-0472">Membrane</keyword>
<dbReference type="AlphaFoldDB" id="A0A2A4X3T3"/>
<dbReference type="Proteomes" id="UP000218775">
    <property type="component" value="Unassembled WGS sequence"/>
</dbReference>
<evidence type="ECO:0008006" key="4">
    <source>
        <dbReference type="Google" id="ProtNLM"/>
    </source>
</evidence>
<evidence type="ECO:0000313" key="2">
    <source>
        <dbReference type="EMBL" id="PCI76715.1"/>
    </source>
</evidence>
<accession>A0A2A4X3T3</accession>
<protein>
    <recommendedName>
        <fullName evidence="4">POTRA domain-containing protein</fullName>
    </recommendedName>
</protein>
<reference evidence="3" key="1">
    <citation type="submission" date="2017-08" db="EMBL/GenBank/DDBJ databases">
        <title>A dynamic microbial community with high functional redundancy inhabits the cold, oxic subseafloor aquifer.</title>
        <authorList>
            <person name="Tully B.J."/>
            <person name="Wheat C.G."/>
            <person name="Glazer B.T."/>
            <person name="Huber J.A."/>
        </authorList>
    </citation>
    <scope>NUCLEOTIDE SEQUENCE [LARGE SCALE GENOMIC DNA]</scope>
</reference>
<evidence type="ECO:0000313" key="3">
    <source>
        <dbReference type="Proteomes" id="UP000218775"/>
    </source>
</evidence>